<organism evidence="2 3">
    <name type="scientific">Paraburkholderia antibiotica</name>
    <dbReference type="NCBI Taxonomy" id="2728839"/>
    <lineage>
        <taxon>Bacteria</taxon>
        <taxon>Pseudomonadati</taxon>
        <taxon>Pseudomonadota</taxon>
        <taxon>Betaproteobacteria</taxon>
        <taxon>Burkholderiales</taxon>
        <taxon>Burkholderiaceae</taxon>
        <taxon>Paraburkholderia</taxon>
    </lineage>
</organism>
<protein>
    <submittedName>
        <fullName evidence="2">Helix-turn-helix domain-containing protein</fullName>
    </submittedName>
</protein>
<gene>
    <name evidence="2" type="ORF">HHL14_02865</name>
</gene>
<dbReference type="Gene3D" id="1.10.10.10">
    <property type="entry name" value="Winged helix-like DNA-binding domain superfamily/Winged helix DNA-binding domain"/>
    <property type="match status" value="1"/>
</dbReference>
<name>A0A7X9X1L2_9BURK</name>
<proteinExistence type="predicted"/>
<dbReference type="EMBL" id="JABBFZ010000001">
    <property type="protein sequence ID" value="NML29774.1"/>
    <property type="molecule type" value="Genomic_DNA"/>
</dbReference>
<dbReference type="Proteomes" id="UP000583127">
    <property type="component" value="Unassembled WGS sequence"/>
</dbReference>
<evidence type="ECO:0000313" key="3">
    <source>
        <dbReference type="Proteomes" id="UP000583127"/>
    </source>
</evidence>
<dbReference type="InterPro" id="IPR036388">
    <property type="entry name" value="WH-like_DNA-bd_sf"/>
</dbReference>
<dbReference type="AlphaFoldDB" id="A0A7X9X1L2"/>
<evidence type="ECO:0000313" key="2">
    <source>
        <dbReference type="EMBL" id="NML29774.1"/>
    </source>
</evidence>
<comment type="caution">
    <text evidence="2">The sequence shown here is derived from an EMBL/GenBank/DDBJ whole genome shotgun (WGS) entry which is preliminary data.</text>
</comment>
<keyword evidence="3" id="KW-1185">Reference proteome</keyword>
<evidence type="ECO:0000256" key="1">
    <source>
        <dbReference type="SAM" id="MobiDB-lite"/>
    </source>
</evidence>
<reference evidence="2 3" key="1">
    <citation type="submission" date="2020-04" db="EMBL/GenBank/DDBJ databases">
        <title>Paraburkholderia sp. G-4-1-8 isolated from soil.</title>
        <authorList>
            <person name="Dahal R.H."/>
        </authorList>
    </citation>
    <scope>NUCLEOTIDE SEQUENCE [LARGE SCALE GENOMIC DNA]</scope>
    <source>
        <strain evidence="2 3">G-4-1-8</strain>
    </source>
</reference>
<dbReference type="RefSeq" id="WP_169496048.1">
    <property type="nucleotide sequence ID" value="NZ_JABBFZ010000001.1"/>
</dbReference>
<accession>A0A7X9X1L2</accession>
<dbReference type="SUPFAM" id="SSF46785">
    <property type="entry name" value="Winged helix' DNA-binding domain"/>
    <property type="match status" value="1"/>
</dbReference>
<dbReference type="InterPro" id="IPR036390">
    <property type="entry name" value="WH_DNA-bd_sf"/>
</dbReference>
<sequence length="119" mass="12234">MNDDDDFDPQLVAILAQLWRAQRESPGREWSLAKLSKQSGVPMSSLRRQLTALADGGLVNTRVNEDGTGVASLSEVGEALCAELFGDGGEGVVGLDDGDEGEGGAGVAGDGSEPPPSVH</sequence>
<feature type="region of interest" description="Disordered" evidence="1">
    <location>
        <begin position="91"/>
        <end position="119"/>
    </location>
</feature>